<evidence type="ECO:0000256" key="4">
    <source>
        <dbReference type="ARBA" id="ARBA00023136"/>
    </source>
</evidence>
<evidence type="ECO:0000256" key="1">
    <source>
        <dbReference type="ARBA" id="ARBA00004141"/>
    </source>
</evidence>
<sequence length="398" mass="40913">MEKKKANWSVLLGAAFLMATSAIGPGFMTQTAKFTSDLKVDFAFVILVSIIMSYIAQLNVWKVIAVSRLRGQDIANKVLPGLGYVIAFLVALGGLAFNIGNVGGAGLGLNVIFGIDPKLGAVIGAIIAVIIFTSKSAGNAMDKLTQILGAAMIILIAFVAVKTAPPVGEAAAHAVAPTDMAATLPAVLTLLGGTVGGYIVFSGGHRLIDAGVVGEENLSEVNKSATLGIAVALIVRILLFLAVLGVVTAGGQLDPENIAASAFRISSGEIGYKIFGVVFTAAALTSIVGCAFTSVSFLKTLFGPIGRNANLTTIIFIVVSALIFVIIGQPQTLLVVVGALNGLILPITLAVMLIASKKTSIVGTYKHSNVLFILGWIVTALSAYLGVTTMVSNLSTLL</sequence>
<feature type="transmembrane region" description="Helical" evidence="5">
    <location>
        <begin position="368"/>
        <end position="387"/>
    </location>
</feature>
<feature type="transmembrane region" description="Helical" evidence="5">
    <location>
        <begin position="144"/>
        <end position="161"/>
    </location>
</feature>
<feature type="transmembrane region" description="Helical" evidence="5">
    <location>
        <begin position="227"/>
        <end position="250"/>
    </location>
</feature>
<dbReference type="EMBL" id="CP115667">
    <property type="protein sequence ID" value="WBW49873.1"/>
    <property type="molecule type" value="Genomic_DNA"/>
</dbReference>
<dbReference type="InterPro" id="IPR001046">
    <property type="entry name" value="NRAMP_fam"/>
</dbReference>
<dbReference type="PANTHER" id="PTHR11706:SF2">
    <property type="entry name" value="TRANSPORTER PROTEIN"/>
    <property type="match status" value="1"/>
</dbReference>
<gene>
    <name evidence="6" type="ORF">O6R05_07685</name>
</gene>
<feature type="transmembrane region" description="Helical" evidence="5">
    <location>
        <begin position="333"/>
        <end position="356"/>
    </location>
</feature>
<evidence type="ECO:0000256" key="2">
    <source>
        <dbReference type="ARBA" id="ARBA00022692"/>
    </source>
</evidence>
<dbReference type="PANTHER" id="PTHR11706">
    <property type="entry name" value="SOLUTE CARRIER PROTEIN FAMILY 11 MEMBER"/>
    <property type="match status" value="1"/>
</dbReference>
<dbReference type="Proteomes" id="UP001210339">
    <property type="component" value="Chromosome"/>
</dbReference>
<feature type="transmembrane region" description="Helical" evidence="5">
    <location>
        <begin position="111"/>
        <end position="132"/>
    </location>
</feature>
<evidence type="ECO:0000256" key="5">
    <source>
        <dbReference type="SAM" id="Phobius"/>
    </source>
</evidence>
<keyword evidence="7" id="KW-1185">Reference proteome</keyword>
<accession>A0ABY7QVE0</accession>
<feature type="transmembrane region" description="Helical" evidence="5">
    <location>
        <begin position="270"/>
        <end position="297"/>
    </location>
</feature>
<feature type="transmembrane region" description="Helical" evidence="5">
    <location>
        <begin position="44"/>
        <end position="66"/>
    </location>
</feature>
<keyword evidence="4 5" id="KW-0472">Membrane</keyword>
<dbReference type="RefSeq" id="WP_271191404.1">
    <property type="nucleotide sequence ID" value="NZ_CP115667.1"/>
</dbReference>
<name>A0ABY7QVE0_9FIRM</name>
<proteinExistence type="predicted"/>
<dbReference type="Pfam" id="PF01566">
    <property type="entry name" value="Nramp"/>
    <property type="match status" value="1"/>
</dbReference>
<organism evidence="6 7">
    <name type="scientific">Peptoniphilus equinus</name>
    <dbReference type="NCBI Taxonomy" id="3016343"/>
    <lineage>
        <taxon>Bacteria</taxon>
        <taxon>Bacillati</taxon>
        <taxon>Bacillota</taxon>
        <taxon>Tissierellia</taxon>
        <taxon>Tissierellales</taxon>
        <taxon>Peptoniphilaceae</taxon>
        <taxon>Peptoniphilus</taxon>
    </lineage>
</organism>
<keyword evidence="2 5" id="KW-0812">Transmembrane</keyword>
<evidence type="ECO:0000256" key="3">
    <source>
        <dbReference type="ARBA" id="ARBA00022989"/>
    </source>
</evidence>
<reference evidence="6 7" key="1">
    <citation type="submission" date="2023-01" db="EMBL/GenBank/DDBJ databases">
        <authorList>
            <person name="Lee S.H."/>
            <person name="Jung H.S."/>
            <person name="Yun J.U."/>
        </authorList>
    </citation>
    <scope>NUCLEOTIDE SEQUENCE [LARGE SCALE GENOMIC DNA]</scope>
    <source>
        <strain evidence="6 7">CBA3646</strain>
    </source>
</reference>
<feature type="transmembrane region" description="Helical" evidence="5">
    <location>
        <begin position="181"/>
        <end position="201"/>
    </location>
</feature>
<evidence type="ECO:0000313" key="6">
    <source>
        <dbReference type="EMBL" id="WBW49873.1"/>
    </source>
</evidence>
<feature type="transmembrane region" description="Helical" evidence="5">
    <location>
        <begin position="309"/>
        <end position="327"/>
    </location>
</feature>
<evidence type="ECO:0000313" key="7">
    <source>
        <dbReference type="Proteomes" id="UP001210339"/>
    </source>
</evidence>
<keyword evidence="3 5" id="KW-1133">Transmembrane helix</keyword>
<feature type="transmembrane region" description="Helical" evidence="5">
    <location>
        <begin position="78"/>
        <end position="99"/>
    </location>
</feature>
<comment type="subcellular location">
    <subcellularLocation>
        <location evidence="1">Membrane</location>
        <topology evidence="1">Multi-pass membrane protein</topology>
    </subcellularLocation>
</comment>
<protein>
    <submittedName>
        <fullName evidence="6">Divalent metal cation transporter</fullName>
    </submittedName>
</protein>